<name>A0A813B1Y1_9DINO</name>
<accession>A0A813B1Y1</accession>
<comment type="caution">
    <text evidence="2">The sequence shown here is derived from an EMBL/GenBank/DDBJ whole genome shotgun (WGS) entry which is preliminary data.</text>
</comment>
<sequence>EMRKQAANLVDKIVVTGQESVQGSRRPTREDIYKKHISADKVPERLPFAIHTALVELRGWKRFVGVTEENINSIFRRTAVCAYKSTFVDAARISGREELAASHGIFPRDPTLKDFLREKPVCLVTLRCIWNYARSRTAEQCRDVLEKYVVRGGDGGLTMATVRRSCGLVPNENVQVDDVQETLDALVNKPTDPSAATGAPAKDQASVVKTTIDGHKEEHKEALRQIRQWLVDERKDWFTVAQLKTAKAKYAFPFGKQDAQDVIQKMVSDGQLLSVVSLDHDTNMVFTEEYWVKGVQSRLAGDCSRSVNIRTLAEAYKKRFASHATAKKKGAPRRSTDPEGTVVNSKLSENLRSVLEKQKTLYQEVLQAKSVEQQDRTESTEPNLHVTLQRSYFYPMDIRCRRFSTEHGAQNISRLTRAICFPDTADYDISASMFTIVVQLFDLVQPEGMAIPSWRAVAANRSAVCINKLKCTDAVGKQILMEVANGAAVTNFPNIQKQGLAFLTALSTESRLLRWLACTQLHAEYLQLRRGSRNHWPEANIFAVWWNAAEDYILQ</sequence>
<proteinExistence type="predicted"/>
<evidence type="ECO:0000313" key="2">
    <source>
        <dbReference type="EMBL" id="CAE7885112.1"/>
    </source>
</evidence>
<feature type="non-terminal residue" evidence="2">
    <location>
        <position position="1"/>
    </location>
</feature>
<feature type="region of interest" description="Disordered" evidence="1">
    <location>
        <begin position="323"/>
        <end position="342"/>
    </location>
</feature>
<dbReference type="OrthoDB" id="407399at2759"/>
<organism evidence="2 3">
    <name type="scientific">Symbiodinium necroappetens</name>
    <dbReference type="NCBI Taxonomy" id="1628268"/>
    <lineage>
        <taxon>Eukaryota</taxon>
        <taxon>Sar</taxon>
        <taxon>Alveolata</taxon>
        <taxon>Dinophyceae</taxon>
        <taxon>Suessiales</taxon>
        <taxon>Symbiodiniaceae</taxon>
        <taxon>Symbiodinium</taxon>
    </lineage>
</organism>
<evidence type="ECO:0000313" key="3">
    <source>
        <dbReference type="Proteomes" id="UP000601435"/>
    </source>
</evidence>
<feature type="compositionally biased region" description="Basic residues" evidence="1">
    <location>
        <begin position="323"/>
        <end position="332"/>
    </location>
</feature>
<keyword evidence="3" id="KW-1185">Reference proteome</keyword>
<gene>
    <name evidence="2" type="ORF">SNEC2469_LOCUS29237</name>
</gene>
<dbReference type="Proteomes" id="UP000601435">
    <property type="component" value="Unassembled WGS sequence"/>
</dbReference>
<evidence type="ECO:0000256" key="1">
    <source>
        <dbReference type="SAM" id="MobiDB-lite"/>
    </source>
</evidence>
<dbReference type="EMBL" id="CAJNJA010065304">
    <property type="protein sequence ID" value="CAE7885112.1"/>
    <property type="molecule type" value="Genomic_DNA"/>
</dbReference>
<protein>
    <submittedName>
        <fullName evidence="2">Uncharacterized protein</fullName>
    </submittedName>
</protein>
<reference evidence="2" key="1">
    <citation type="submission" date="2021-02" db="EMBL/GenBank/DDBJ databases">
        <authorList>
            <person name="Dougan E. K."/>
            <person name="Rhodes N."/>
            <person name="Thang M."/>
            <person name="Chan C."/>
        </authorList>
    </citation>
    <scope>NUCLEOTIDE SEQUENCE</scope>
</reference>
<dbReference type="AlphaFoldDB" id="A0A813B1Y1"/>
<feature type="non-terminal residue" evidence="2">
    <location>
        <position position="555"/>
    </location>
</feature>